<dbReference type="InterPro" id="IPR039672">
    <property type="entry name" value="MFS_2"/>
</dbReference>
<feature type="transmembrane region" description="Helical" evidence="1">
    <location>
        <begin position="109"/>
        <end position="133"/>
    </location>
</feature>
<feature type="transmembrane region" description="Helical" evidence="1">
    <location>
        <begin position="393"/>
        <end position="415"/>
    </location>
</feature>
<feature type="transmembrane region" description="Helical" evidence="1">
    <location>
        <begin position="154"/>
        <end position="175"/>
    </location>
</feature>
<sequence>MSEKLSFITKFYYGFGSMAYGIKDNAFSYFLLFVYVQVFGLAPDLAGLAIFIMLIFDAISDPLIGYFSDRTRSRWGRRHPFMYFSAIPVGLSFFLLWDPPSNLSQNELFFYLLSLGVFIRTAITFYEIPSAALGPELTKDYVERSSLMSFRYWFGWWGGLSVWNSLWIFVVYASWTGSQDARYIPETWAIYGLACSVIMVISIMVTSLGTHKEIPNLYFPQQKKLSLKETFAELYETMTISRDYVVLFIAMIVTGIAGGIATNFALFLYSFFWEFTPLNILTIGLTLFLTPLVGLKMSPLLAEKIGKRESVIYLSIGSILAENTVIILRLLDFLPENGNPSVLAFVLIFHWFAVACAIIAGTTLASMVFDTVEEVEKATGRRMEGTLFAARSFAAKCMSGSGAFIAGLILTYAQWPKDAIPGQVPYDTLFTIGLCFVCASISLWALAILILSKVSMSKEKHQENLKTLKYLDTSE</sequence>
<dbReference type="GO" id="GO:0008643">
    <property type="term" value="P:carbohydrate transport"/>
    <property type="evidence" value="ECO:0007669"/>
    <property type="project" value="InterPro"/>
</dbReference>
<accession>A0A381TDC1</accession>
<dbReference type="GO" id="GO:0005886">
    <property type="term" value="C:plasma membrane"/>
    <property type="evidence" value="ECO:0007669"/>
    <property type="project" value="TreeGrafter"/>
</dbReference>
<feature type="transmembrane region" description="Helical" evidence="1">
    <location>
        <begin position="430"/>
        <end position="451"/>
    </location>
</feature>
<feature type="transmembrane region" description="Helical" evidence="1">
    <location>
        <begin position="187"/>
        <end position="208"/>
    </location>
</feature>
<dbReference type="EMBL" id="UINC01004326">
    <property type="protein sequence ID" value="SVA13491.1"/>
    <property type="molecule type" value="Genomic_DNA"/>
</dbReference>
<protein>
    <recommendedName>
        <fullName evidence="3">Major facilitator superfamily (MFS) profile domain-containing protein</fullName>
    </recommendedName>
</protein>
<feature type="transmembrane region" description="Helical" evidence="1">
    <location>
        <begin position="48"/>
        <end position="68"/>
    </location>
</feature>
<gene>
    <name evidence="2" type="ORF">METZ01_LOCUS66345</name>
</gene>
<name>A0A381TDC1_9ZZZZ</name>
<evidence type="ECO:0000313" key="2">
    <source>
        <dbReference type="EMBL" id="SVA13491.1"/>
    </source>
</evidence>
<evidence type="ECO:0000256" key="1">
    <source>
        <dbReference type="SAM" id="Phobius"/>
    </source>
</evidence>
<organism evidence="2">
    <name type="scientific">marine metagenome</name>
    <dbReference type="NCBI Taxonomy" id="408172"/>
    <lineage>
        <taxon>unclassified sequences</taxon>
        <taxon>metagenomes</taxon>
        <taxon>ecological metagenomes</taxon>
    </lineage>
</organism>
<feature type="transmembrane region" description="Helical" evidence="1">
    <location>
        <begin position="343"/>
        <end position="372"/>
    </location>
</feature>
<dbReference type="Pfam" id="PF13347">
    <property type="entry name" value="MFS_2"/>
    <property type="match status" value="1"/>
</dbReference>
<keyword evidence="1" id="KW-0472">Membrane</keyword>
<feature type="transmembrane region" description="Helical" evidence="1">
    <location>
        <begin position="244"/>
        <end position="272"/>
    </location>
</feature>
<dbReference type="Gene3D" id="1.20.1250.20">
    <property type="entry name" value="MFS general substrate transporter like domains"/>
    <property type="match status" value="2"/>
</dbReference>
<dbReference type="AlphaFoldDB" id="A0A381TDC1"/>
<reference evidence="2" key="1">
    <citation type="submission" date="2018-05" db="EMBL/GenBank/DDBJ databases">
        <authorList>
            <person name="Lanie J.A."/>
            <person name="Ng W.-L."/>
            <person name="Kazmierczak K.M."/>
            <person name="Andrzejewski T.M."/>
            <person name="Davidsen T.M."/>
            <person name="Wayne K.J."/>
            <person name="Tettelin H."/>
            <person name="Glass J.I."/>
            <person name="Rusch D."/>
            <person name="Podicherti R."/>
            <person name="Tsui H.-C.T."/>
            <person name="Winkler M.E."/>
        </authorList>
    </citation>
    <scope>NUCLEOTIDE SEQUENCE</scope>
</reference>
<dbReference type="GO" id="GO:0015293">
    <property type="term" value="F:symporter activity"/>
    <property type="evidence" value="ECO:0007669"/>
    <property type="project" value="InterPro"/>
</dbReference>
<dbReference type="PANTHER" id="PTHR11328:SF28">
    <property type="entry name" value="MAJOR FACILITATOR SUPERFAMILY DOMAIN-CONTAINING PROTEIN 12"/>
    <property type="match status" value="1"/>
</dbReference>
<keyword evidence="1" id="KW-1133">Transmembrane helix</keyword>
<dbReference type="InterPro" id="IPR036259">
    <property type="entry name" value="MFS_trans_sf"/>
</dbReference>
<feature type="transmembrane region" description="Helical" evidence="1">
    <location>
        <begin position="80"/>
        <end position="97"/>
    </location>
</feature>
<proteinExistence type="predicted"/>
<keyword evidence="1" id="KW-0812">Transmembrane</keyword>
<dbReference type="PANTHER" id="PTHR11328">
    <property type="entry name" value="MAJOR FACILITATOR SUPERFAMILY DOMAIN-CONTAINING PROTEIN"/>
    <property type="match status" value="1"/>
</dbReference>
<evidence type="ECO:0008006" key="3">
    <source>
        <dbReference type="Google" id="ProtNLM"/>
    </source>
</evidence>
<feature type="transmembrane region" description="Helical" evidence="1">
    <location>
        <begin position="310"/>
        <end position="331"/>
    </location>
</feature>
<dbReference type="SUPFAM" id="SSF103473">
    <property type="entry name" value="MFS general substrate transporter"/>
    <property type="match status" value="1"/>
</dbReference>
<feature type="transmembrane region" description="Helical" evidence="1">
    <location>
        <begin position="278"/>
        <end position="298"/>
    </location>
</feature>